<organism evidence="2 3">
    <name type="scientific">Cytospora chrysosperma</name>
    <name type="common">Cytospora canker fungus</name>
    <name type="synonym">Sphaeria chrysosperma</name>
    <dbReference type="NCBI Taxonomy" id="252740"/>
    <lineage>
        <taxon>Eukaryota</taxon>
        <taxon>Fungi</taxon>
        <taxon>Dikarya</taxon>
        <taxon>Ascomycota</taxon>
        <taxon>Pezizomycotina</taxon>
        <taxon>Sordariomycetes</taxon>
        <taxon>Sordariomycetidae</taxon>
        <taxon>Diaporthales</taxon>
        <taxon>Cytosporaceae</taxon>
        <taxon>Cytospora</taxon>
    </lineage>
</organism>
<evidence type="ECO:0000256" key="1">
    <source>
        <dbReference type="SAM" id="MobiDB-lite"/>
    </source>
</evidence>
<feature type="compositionally biased region" description="Low complexity" evidence="1">
    <location>
        <begin position="58"/>
        <end position="73"/>
    </location>
</feature>
<gene>
    <name evidence="2" type="ORF">VSDG_03732</name>
</gene>
<sequence length="114" mass="12016">MASSSQTPPSASLYTTGLGIMTASSPTSTYSSTPRSAAAGGWETPAFMSPEHRKDSAKSTFSTDSSASAASSSKNHSYGSRKVASPTVNVYTHCGRHSNQYLFGGWSKVFHKKN</sequence>
<protein>
    <submittedName>
        <fullName evidence="2">Uncharacterized protein</fullName>
    </submittedName>
</protein>
<evidence type="ECO:0000313" key="2">
    <source>
        <dbReference type="EMBL" id="ROV98917.1"/>
    </source>
</evidence>
<reference evidence="2 3" key="1">
    <citation type="submission" date="2015-09" db="EMBL/GenBank/DDBJ databases">
        <title>Host preference determinants of Valsa canker pathogens revealed by comparative genomics.</title>
        <authorList>
            <person name="Yin Z."/>
            <person name="Huang L."/>
        </authorList>
    </citation>
    <scope>NUCLEOTIDE SEQUENCE [LARGE SCALE GENOMIC DNA]</scope>
    <source>
        <strain evidence="2 3">YSFL</strain>
    </source>
</reference>
<feature type="compositionally biased region" description="Low complexity" evidence="1">
    <location>
        <begin position="24"/>
        <end position="39"/>
    </location>
</feature>
<dbReference type="EMBL" id="LJZO01000012">
    <property type="protein sequence ID" value="ROV98917.1"/>
    <property type="molecule type" value="Genomic_DNA"/>
</dbReference>
<keyword evidence="3" id="KW-1185">Reference proteome</keyword>
<dbReference type="Proteomes" id="UP000284375">
    <property type="component" value="Unassembled WGS sequence"/>
</dbReference>
<dbReference type="OrthoDB" id="5244344at2759"/>
<feature type="region of interest" description="Disordered" evidence="1">
    <location>
        <begin position="24"/>
        <end position="83"/>
    </location>
</feature>
<proteinExistence type="predicted"/>
<accession>A0A423W6D5</accession>
<dbReference type="AlphaFoldDB" id="A0A423W6D5"/>
<comment type="caution">
    <text evidence="2">The sequence shown here is derived from an EMBL/GenBank/DDBJ whole genome shotgun (WGS) entry which is preliminary data.</text>
</comment>
<evidence type="ECO:0000313" key="3">
    <source>
        <dbReference type="Proteomes" id="UP000284375"/>
    </source>
</evidence>
<name>A0A423W6D5_CYTCH</name>